<keyword evidence="1" id="KW-0812">Transmembrane</keyword>
<dbReference type="Proteomes" id="UP001255696">
    <property type="component" value="Unassembled WGS sequence"/>
</dbReference>
<evidence type="ECO:0000313" key="4">
    <source>
        <dbReference type="Proteomes" id="UP001255696"/>
    </source>
</evidence>
<evidence type="ECO:0000256" key="1">
    <source>
        <dbReference type="SAM" id="Phobius"/>
    </source>
</evidence>
<dbReference type="AlphaFoldDB" id="A0AAW8TQ49"/>
<accession>A0AAW8TQ49</accession>
<reference evidence="3" key="1">
    <citation type="submission" date="2023-03" db="EMBL/GenBank/DDBJ databases">
        <authorList>
            <person name="Shen W."/>
            <person name="Cai J."/>
        </authorList>
    </citation>
    <scope>NUCLEOTIDE SEQUENCE</scope>
    <source>
        <strain evidence="3">B245-2</strain>
    </source>
</reference>
<evidence type="ECO:0000259" key="2">
    <source>
        <dbReference type="Pfam" id="PF07435"/>
    </source>
</evidence>
<feature type="domain" description="Regulatory protein YycH" evidence="2">
    <location>
        <begin position="15"/>
        <end position="422"/>
    </location>
</feature>
<name>A0AAW8TQ49_9ENTE</name>
<dbReference type="RefSeq" id="WP_311897507.1">
    <property type="nucleotide sequence ID" value="NZ_CP184653.1"/>
</dbReference>
<dbReference type="CDD" id="cd15787">
    <property type="entry name" value="YycH_N"/>
    <property type="match status" value="1"/>
</dbReference>
<proteinExistence type="predicted"/>
<keyword evidence="1" id="KW-1133">Transmembrane helix</keyword>
<feature type="transmembrane region" description="Helical" evidence="1">
    <location>
        <begin position="12"/>
        <end position="30"/>
    </location>
</feature>
<comment type="caution">
    <text evidence="3">The sequence shown here is derived from an EMBL/GenBank/DDBJ whole genome shotgun (WGS) entry which is preliminary data.</text>
</comment>
<evidence type="ECO:0000313" key="3">
    <source>
        <dbReference type="EMBL" id="MDT2796561.1"/>
    </source>
</evidence>
<keyword evidence="1" id="KW-0472">Membrane</keyword>
<dbReference type="Pfam" id="PF07435">
    <property type="entry name" value="YycH"/>
    <property type="match status" value="1"/>
</dbReference>
<gene>
    <name evidence="3" type="primary">yycH</name>
    <name evidence="3" type="ORF">P7H47_04765</name>
</gene>
<dbReference type="EMBL" id="JARQBI010000008">
    <property type="protein sequence ID" value="MDT2796561.1"/>
    <property type="molecule type" value="Genomic_DNA"/>
</dbReference>
<sequence length="436" mass="50901">MVGLKYLSRGIRLGLVTLIALSFYLSYLIWLSPERNDESQEQEMSQKITDIRPKEELFLPTRVAYHNGKEISTSNSPAILLSLHHFLKNQEIRRLQIYTYEDEEALLKNLSKENYVSFDYLSKMKLNEYLSVYQLQISNSDKQRLKNSYFDEIRLNFGQKQLSFINHDDQQVFKFHLQMDLTQIENYLKKHQKQFQLHEGEFKMVSGQVYSKDPIKLQLYSYISTDQPYTLFRDAFFLNTRDIKVNDDTNDALVLSNHQGDILSISLNDQMVYFRANQVDFHNQNMYSASADYVSRLGTNLGQLRFFQREDKKIIYRAFVEGYPLFRKDDNGKIVVSFSDLGQENTRNMEISGNLTTLQVPIPSDKTKTLPGALTICEKLQSLGIKALPEMTIGYLWEEIQDTGVVDLTPTWFVYYQNQWLPYDELVQILSNGKGA</sequence>
<organism evidence="3 4">
    <name type="scientific">Enterococcus cecorum</name>
    <dbReference type="NCBI Taxonomy" id="44008"/>
    <lineage>
        <taxon>Bacteria</taxon>
        <taxon>Bacillati</taxon>
        <taxon>Bacillota</taxon>
        <taxon>Bacilli</taxon>
        <taxon>Lactobacillales</taxon>
        <taxon>Enterococcaceae</taxon>
        <taxon>Enterococcus</taxon>
    </lineage>
</organism>
<protein>
    <submittedName>
        <fullName evidence="3">Two-component system activity regulator YycH</fullName>
    </submittedName>
</protein>
<dbReference type="InterPro" id="IPR009996">
    <property type="entry name" value="YycH"/>
</dbReference>